<evidence type="ECO:0000256" key="1">
    <source>
        <dbReference type="ARBA" id="ARBA00001933"/>
    </source>
</evidence>
<dbReference type="CDD" id="cd00614">
    <property type="entry name" value="CGS_like"/>
    <property type="match status" value="1"/>
</dbReference>
<evidence type="ECO:0000256" key="3">
    <source>
        <dbReference type="ARBA" id="ARBA00022679"/>
    </source>
</evidence>
<evidence type="ECO:0000256" key="4">
    <source>
        <dbReference type="ARBA" id="ARBA00022898"/>
    </source>
</evidence>
<dbReference type="Proteomes" id="UP001056426">
    <property type="component" value="Chromosome"/>
</dbReference>
<keyword evidence="8" id="KW-1185">Reference proteome</keyword>
<dbReference type="GO" id="GO:0003961">
    <property type="term" value="F:O-acetylhomoserine aminocarboxypropyltransferase activity"/>
    <property type="evidence" value="ECO:0007669"/>
    <property type="project" value="TreeGrafter"/>
</dbReference>
<reference evidence="7" key="1">
    <citation type="submission" date="2022-05" db="EMBL/GenBank/DDBJ databases">
        <authorList>
            <person name="Sun X."/>
        </authorList>
    </citation>
    <scope>NUCLEOTIDE SEQUENCE</scope>
    <source>
        <strain evidence="7">Ai-910</strain>
    </source>
</reference>
<dbReference type="GO" id="GO:0004124">
    <property type="term" value="F:cysteine synthase activity"/>
    <property type="evidence" value="ECO:0007669"/>
    <property type="project" value="TreeGrafter"/>
</dbReference>
<protein>
    <submittedName>
        <fullName evidence="7">Aminotransferase class I/II-fold pyridoxal phosphate-dependent enzyme</fullName>
    </submittedName>
</protein>
<dbReference type="InterPro" id="IPR006235">
    <property type="entry name" value="OAc-hSer/O-AcSer_sulfhydrylase"/>
</dbReference>
<keyword evidence="4 5" id="KW-0663">Pyridoxal phosphate</keyword>
<dbReference type="Gene3D" id="3.40.640.10">
    <property type="entry name" value="Type I PLP-dependent aspartate aminotransferase-like (Major domain)"/>
    <property type="match status" value="1"/>
</dbReference>
<dbReference type="PIRSF" id="PIRSF001434">
    <property type="entry name" value="CGS"/>
    <property type="match status" value="1"/>
</dbReference>
<feature type="modified residue" description="N6-(pyridoxal phosphate)lysine" evidence="5">
    <location>
        <position position="206"/>
    </location>
</feature>
<dbReference type="Pfam" id="PF01053">
    <property type="entry name" value="Cys_Met_Meta_PP"/>
    <property type="match status" value="1"/>
</dbReference>
<organism evidence="7 8">
    <name type="scientific">Xiashengella succiniciproducens</name>
    <dbReference type="NCBI Taxonomy" id="2949635"/>
    <lineage>
        <taxon>Bacteria</taxon>
        <taxon>Pseudomonadati</taxon>
        <taxon>Bacteroidota</taxon>
        <taxon>Bacteroidia</taxon>
        <taxon>Marinilabiliales</taxon>
        <taxon>Marinilabiliaceae</taxon>
        <taxon>Xiashengella</taxon>
    </lineage>
</organism>
<evidence type="ECO:0000256" key="6">
    <source>
        <dbReference type="RuleBase" id="RU362118"/>
    </source>
</evidence>
<dbReference type="GO" id="GO:0030170">
    <property type="term" value="F:pyridoxal phosphate binding"/>
    <property type="evidence" value="ECO:0007669"/>
    <property type="project" value="InterPro"/>
</dbReference>
<dbReference type="EMBL" id="CP098400">
    <property type="protein sequence ID" value="URW80597.1"/>
    <property type="molecule type" value="Genomic_DNA"/>
</dbReference>
<sequence length="411" mass="45921">MRHISSLLIHGSGETSSTPHRSLKTPIYETASFDFESAEDAEKSFMGLNDSHAYSRISNPTVTELQERLKLFSGAEQVLCVASGMAAISNVFITLCKSGDNIITSRYLFGNTYSFFARTLNSFGIEARFTDFENLEVLEKNIDGNTRAIFVELPTNPQLILFDIEGIAKIAKEKNVVLVVDNTVLTPYLFPCSEHGVDIEIFSNTKFVSGGATSIGGSILVYKSDKWTANPKLQPEVEKFGTDAFFKRLFKEIYRNIGACLSPNNAYLQLLGLETITLRIDKIVDNSTKVAQYLLEHPKVKAVKYAALPHDPDYERAQQLTGGRPGCLVGVELQDREQCFRFMNALKMIRRGTNFCDNKSMIIHPSSTIYWDFSPEEKAKMRISEGLLRLSVGLEHIDDILADLDQALNLA</sequence>
<dbReference type="InterPro" id="IPR015421">
    <property type="entry name" value="PyrdxlP-dep_Trfase_major"/>
</dbReference>
<keyword evidence="7" id="KW-0032">Aminotransferase</keyword>
<dbReference type="GO" id="GO:0006535">
    <property type="term" value="P:cysteine biosynthetic process from serine"/>
    <property type="evidence" value="ECO:0007669"/>
    <property type="project" value="TreeGrafter"/>
</dbReference>
<reference evidence="7" key="2">
    <citation type="submission" date="2022-06" db="EMBL/GenBank/DDBJ databases">
        <title>Xiashengella guii gen. nov. sp. nov., a bacterium isolated form anaerobic digestion tank.</title>
        <authorList>
            <person name="Huang H."/>
        </authorList>
    </citation>
    <scope>NUCLEOTIDE SEQUENCE</scope>
    <source>
        <strain evidence="7">Ai-910</strain>
    </source>
</reference>
<evidence type="ECO:0000313" key="7">
    <source>
        <dbReference type="EMBL" id="URW80597.1"/>
    </source>
</evidence>
<evidence type="ECO:0000256" key="5">
    <source>
        <dbReference type="PIRSR" id="PIRSR001434-2"/>
    </source>
</evidence>
<dbReference type="AlphaFoldDB" id="A0A9J6ZSG6"/>
<dbReference type="GO" id="GO:0008483">
    <property type="term" value="F:transaminase activity"/>
    <property type="evidence" value="ECO:0007669"/>
    <property type="project" value="UniProtKB-KW"/>
</dbReference>
<proteinExistence type="inferred from homology"/>
<name>A0A9J6ZSG6_9BACT</name>
<comment type="similarity">
    <text evidence="2 6">Belongs to the trans-sulfuration enzymes family.</text>
</comment>
<dbReference type="InterPro" id="IPR000277">
    <property type="entry name" value="Cys/Met-Metab_PyrdxlP-dep_enz"/>
</dbReference>
<dbReference type="KEGG" id="alkq:M9189_04435"/>
<dbReference type="InterPro" id="IPR015424">
    <property type="entry name" value="PyrdxlP-dep_Trfase"/>
</dbReference>
<evidence type="ECO:0000313" key="8">
    <source>
        <dbReference type="Proteomes" id="UP001056426"/>
    </source>
</evidence>
<gene>
    <name evidence="7" type="ORF">M9189_04435</name>
</gene>
<dbReference type="PANTHER" id="PTHR43797">
    <property type="entry name" value="HOMOCYSTEINE/CYSTEINE SYNTHASE"/>
    <property type="match status" value="1"/>
</dbReference>
<dbReference type="GO" id="GO:0071269">
    <property type="term" value="P:L-homocysteine biosynthetic process"/>
    <property type="evidence" value="ECO:0007669"/>
    <property type="project" value="TreeGrafter"/>
</dbReference>
<keyword evidence="3" id="KW-0808">Transferase</keyword>
<dbReference type="GO" id="GO:0019346">
    <property type="term" value="P:transsulfuration"/>
    <property type="evidence" value="ECO:0007669"/>
    <property type="project" value="InterPro"/>
</dbReference>
<dbReference type="GO" id="GO:0005737">
    <property type="term" value="C:cytoplasm"/>
    <property type="evidence" value="ECO:0007669"/>
    <property type="project" value="TreeGrafter"/>
</dbReference>
<evidence type="ECO:0000256" key="2">
    <source>
        <dbReference type="ARBA" id="ARBA00009077"/>
    </source>
</evidence>
<dbReference type="InterPro" id="IPR015422">
    <property type="entry name" value="PyrdxlP-dep_Trfase_small"/>
</dbReference>
<dbReference type="PANTHER" id="PTHR43797:SF2">
    <property type="entry name" value="HOMOCYSTEINE_CYSTEINE SYNTHASE"/>
    <property type="match status" value="1"/>
</dbReference>
<dbReference type="Gene3D" id="3.90.1150.10">
    <property type="entry name" value="Aspartate Aminotransferase, domain 1"/>
    <property type="match status" value="1"/>
</dbReference>
<dbReference type="FunFam" id="3.40.640.10:FF:000046">
    <property type="entry name" value="Cystathionine gamma-lyase"/>
    <property type="match status" value="1"/>
</dbReference>
<dbReference type="SUPFAM" id="SSF53383">
    <property type="entry name" value="PLP-dependent transferases"/>
    <property type="match status" value="1"/>
</dbReference>
<comment type="cofactor">
    <cofactor evidence="1 6">
        <name>pyridoxal 5'-phosphate</name>
        <dbReference type="ChEBI" id="CHEBI:597326"/>
    </cofactor>
</comment>
<dbReference type="RefSeq" id="WP_250724928.1">
    <property type="nucleotide sequence ID" value="NZ_CP098400.1"/>
</dbReference>
<accession>A0A9J6ZSG6</accession>